<accession>A0ABR4CSX4</accession>
<reference evidence="2 3" key="1">
    <citation type="journal article" date="2024" name="Commun. Biol.">
        <title>Comparative genomic analysis of thermophilic fungi reveals convergent evolutionary adaptations and gene losses.</title>
        <authorList>
            <person name="Steindorff A.S."/>
            <person name="Aguilar-Pontes M.V."/>
            <person name="Robinson A.J."/>
            <person name="Andreopoulos B."/>
            <person name="LaButti K."/>
            <person name="Kuo A."/>
            <person name="Mondo S."/>
            <person name="Riley R."/>
            <person name="Otillar R."/>
            <person name="Haridas S."/>
            <person name="Lipzen A."/>
            <person name="Grimwood J."/>
            <person name="Schmutz J."/>
            <person name="Clum A."/>
            <person name="Reid I.D."/>
            <person name="Moisan M.C."/>
            <person name="Butler G."/>
            <person name="Nguyen T.T.M."/>
            <person name="Dewar K."/>
            <person name="Conant G."/>
            <person name="Drula E."/>
            <person name="Henrissat B."/>
            <person name="Hansel C."/>
            <person name="Singer S."/>
            <person name="Hutchinson M.I."/>
            <person name="de Vries R.P."/>
            <person name="Natvig D.O."/>
            <person name="Powell A.J."/>
            <person name="Tsang A."/>
            <person name="Grigoriev I.V."/>
        </authorList>
    </citation>
    <scope>NUCLEOTIDE SEQUENCE [LARGE SCALE GENOMIC DNA]</scope>
    <source>
        <strain evidence="2 3">CBS 494.80</strain>
    </source>
</reference>
<proteinExistence type="predicted"/>
<feature type="transmembrane region" description="Helical" evidence="1">
    <location>
        <begin position="95"/>
        <end position="115"/>
    </location>
</feature>
<keyword evidence="1" id="KW-0812">Transmembrane</keyword>
<gene>
    <name evidence="2" type="ORF">VTL71DRAFT_10379</name>
</gene>
<dbReference type="EMBL" id="JAZHXI010000003">
    <property type="protein sequence ID" value="KAL2073055.1"/>
    <property type="molecule type" value="Genomic_DNA"/>
</dbReference>
<keyword evidence="1" id="KW-1133">Transmembrane helix</keyword>
<keyword evidence="3" id="KW-1185">Reference proteome</keyword>
<protein>
    <submittedName>
        <fullName evidence="2">Uncharacterized protein</fullName>
    </submittedName>
</protein>
<feature type="transmembrane region" description="Helical" evidence="1">
    <location>
        <begin position="122"/>
        <end position="149"/>
    </location>
</feature>
<evidence type="ECO:0000256" key="1">
    <source>
        <dbReference type="SAM" id="Phobius"/>
    </source>
</evidence>
<evidence type="ECO:0000313" key="2">
    <source>
        <dbReference type="EMBL" id="KAL2073055.1"/>
    </source>
</evidence>
<evidence type="ECO:0000313" key="3">
    <source>
        <dbReference type="Proteomes" id="UP001595075"/>
    </source>
</evidence>
<dbReference type="Proteomes" id="UP001595075">
    <property type="component" value="Unassembled WGS sequence"/>
</dbReference>
<comment type="caution">
    <text evidence="2">The sequence shown here is derived from an EMBL/GenBank/DDBJ whole genome shotgun (WGS) entry which is preliminary data.</text>
</comment>
<sequence length="198" mass="22236">MSSPTIDAAHQPLTKSFSITYPLSAFLTQSPRSPPTPRIDRPPCFFLKAMKFLTQLPSKVSEATSDWVTSLSLYDFALHFSDIAASFILEFLSRLWPVAPTVVVLPCLYFGFASLQVIPVTVLCILLLSAILALVHVLFAIPTVVRYFLARPSRGWQALLCAMVGIIVRLCWVKLIKEWYPIEEPPLVFVEGDLDMEY</sequence>
<name>A0ABR4CSX4_9HELO</name>
<keyword evidence="1" id="KW-0472">Membrane</keyword>
<organism evidence="2 3">
    <name type="scientific">Oculimacula yallundae</name>
    <dbReference type="NCBI Taxonomy" id="86028"/>
    <lineage>
        <taxon>Eukaryota</taxon>
        <taxon>Fungi</taxon>
        <taxon>Dikarya</taxon>
        <taxon>Ascomycota</taxon>
        <taxon>Pezizomycotina</taxon>
        <taxon>Leotiomycetes</taxon>
        <taxon>Helotiales</taxon>
        <taxon>Ploettnerulaceae</taxon>
        <taxon>Oculimacula</taxon>
    </lineage>
</organism>
<feature type="transmembrane region" description="Helical" evidence="1">
    <location>
        <begin position="155"/>
        <end position="172"/>
    </location>
</feature>